<dbReference type="InterPro" id="IPR011701">
    <property type="entry name" value="MFS"/>
</dbReference>
<dbReference type="Pfam" id="PF07690">
    <property type="entry name" value="MFS_1"/>
    <property type="match status" value="1"/>
</dbReference>
<dbReference type="OrthoDB" id="8596007at2"/>
<proteinExistence type="predicted"/>
<feature type="transmembrane region" description="Helical" evidence="5">
    <location>
        <begin position="141"/>
        <end position="158"/>
    </location>
</feature>
<dbReference type="Proteomes" id="UP000431401">
    <property type="component" value="Unassembled WGS sequence"/>
</dbReference>
<evidence type="ECO:0000313" key="7">
    <source>
        <dbReference type="EMBL" id="MQY25835.1"/>
    </source>
</evidence>
<evidence type="ECO:0000256" key="2">
    <source>
        <dbReference type="ARBA" id="ARBA00022692"/>
    </source>
</evidence>
<feature type="transmembrane region" description="Helical" evidence="5">
    <location>
        <begin position="72"/>
        <end position="93"/>
    </location>
</feature>
<dbReference type="Gene3D" id="1.20.1250.20">
    <property type="entry name" value="MFS general substrate transporter like domains"/>
    <property type="match status" value="2"/>
</dbReference>
<keyword evidence="2 5" id="KW-0812">Transmembrane</keyword>
<dbReference type="GO" id="GO:0005886">
    <property type="term" value="C:plasma membrane"/>
    <property type="evidence" value="ECO:0007669"/>
    <property type="project" value="UniProtKB-SubCell"/>
</dbReference>
<keyword evidence="8" id="KW-1185">Reference proteome</keyword>
<dbReference type="InterPro" id="IPR036259">
    <property type="entry name" value="MFS_trans_sf"/>
</dbReference>
<feature type="transmembrane region" description="Helical" evidence="5">
    <location>
        <begin position="330"/>
        <end position="357"/>
    </location>
</feature>
<evidence type="ECO:0000313" key="8">
    <source>
        <dbReference type="Proteomes" id="UP000431401"/>
    </source>
</evidence>
<evidence type="ECO:0000256" key="1">
    <source>
        <dbReference type="ARBA" id="ARBA00004651"/>
    </source>
</evidence>
<keyword evidence="3 5" id="KW-1133">Transmembrane helix</keyword>
<dbReference type="PANTHER" id="PTHR11662:SF399">
    <property type="entry name" value="FI19708P1-RELATED"/>
    <property type="match status" value="1"/>
</dbReference>
<sequence length="409" mass="42873">MLRITKVTVLLLSAAWIADYVDRVVVTFALPAIGRDLHLSHTQQGAIVSVFFLAYAATQIPAGLLADRFGALTMAAIGMLAWSVFTGLTALAWSFSALLVLRFLFGLVQGVYPSAAMKALAERSLPEQRTTATGWTNTSNAVGTLLAAVIAAVVQPLWGWRVMFALISLLGLAALVAWRVWMPQPLPQDRIELVADRGVPWPVLRAPALLGFAVLFFGYDTVVWGLGSWVPTYLHDVHGVSTSRAALLAMPATILAAAGIVLGARLSDRLDGRPRLIVVPAMAVTVVLLVALPHIGSIALFAAVAALLAGVASLAYMPAFAVPLRALPPVVLGAATAVIIFGGQLAGVVTPLLFGAVTDRFSYAAAFAALAAGPLLAAAVAWFVPQSADAFRARLSGRFAAPDPKESLA</sequence>
<feature type="transmembrane region" description="Helical" evidence="5">
    <location>
        <begin position="99"/>
        <end position="120"/>
    </location>
</feature>
<feature type="transmembrane region" description="Helical" evidence="5">
    <location>
        <begin position="47"/>
        <end position="65"/>
    </location>
</feature>
<protein>
    <submittedName>
        <fullName evidence="7">Hexuronate transporter</fullName>
    </submittedName>
</protein>
<dbReference type="GO" id="GO:0022857">
    <property type="term" value="F:transmembrane transporter activity"/>
    <property type="evidence" value="ECO:0007669"/>
    <property type="project" value="InterPro"/>
</dbReference>
<evidence type="ECO:0000256" key="4">
    <source>
        <dbReference type="ARBA" id="ARBA00023136"/>
    </source>
</evidence>
<feature type="transmembrane region" description="Helical" evidence="5">
    <location>
        <begin position="203"/>
        <end position="226"/>
    </location>
</feature>
<dbReference type="InterPro" id="IPR020846">
    <property type="entry name" value="MFS_dom"/>
</dbReference>
<comment type="caution">
    <text evidence="7">The sequence shown here is derived from an EMBL/GenBank/DDBJ whole genome shotgun (WGS) entry which is preliminary data.</text>
</comment>
<dbReference type="PROSITE" id="PS50850">
    <property type="entry name" value="MFS"/>
    <property type="match status" value="1"/>
</dbReference>
<dbReference type="InterPro" id="IPR050382">
    <property type="entry name" value="MFS_Na/Anion_cotransporter"/>
</dbReference>
<feature type="transmembrane region" description="Helical" evidence="5">
    <location>
        <begin position="298"/>
        <end position="318"/>
    </location>
</feature>
<feature type="transmembrane region" description="Helical" evidence="5">
    <location>
        <begin position="164"/>
        <end position="182"/>
    </location>
</feature>
<feature type="transmembrane region" description="Helical" evidence="5">
    <location>
        <begin position="276"/>
        <end position="292"/>
    </location>
</feature>
<feature type="transmembrane region" description="Helical" evidence="5">
    <location>
        <begin position="363"/>
        <end position="384"/>
    </location>
</feature>
<dbReference type="PANTHER" id="PTHR11662">
    <property type="entry name" value="SOLUTE CARRIER FAMILY 17"/>
    <property type="match status" value="1"/>
</dbReference>
<keyword evidence="4 5" id="KW-0472">Membrane</keyword>
<gene>
    <name evidence="7" type="primary">exuT</name>
    <name evidence="7" type="ORF">NRB56_13940</name>
</gene>
<evidence type="ECO:0000259" key="6">
    <source>
        <dbReference type="PROSITE" id="PS50850"/>
    </source>
</evidence>
<reference evidence="7 8" key="1">
    <citation type="submission" date="2019-10" db="EMBL/GenBank/DDBJ databases">
        <title>Nocardia macrotermitis sp. nov. and Nocardia aurantia sp. nov., isolated from the gut of fungus growing-termite Macrotermes natalensis.</title>
        <authorList>
            <person name="Benndorf R."/>
            <person name="Schwitalla J."/>
            <person name="Martin K."/>
            <person name="De Beer W."/>
            <person name="Kaster A.-K."/>
            <person name="Vollmers J."/>
            <person name="Poulsen M."/>
            <person name="Beemelmanns C."/>
        </authorList>
    </citation>
    <scope>NUCLEOTIDE SEQUENCE [LARGE SCALE GENOMIC DNA]</scope>
    <source>
        <strain evidence="7 8">RB56</strain>
    </source>
</reference>
<name>A0A7K0DJ50_9NOCA</name>
<dbReference type="AlphaFoldDB" id="A0A7K0DJ50"/>
<feature type="domain" description="Major facilitator superfamily (MFS) profile" evidence="6">
    <location>
        <begin position="8"/>
        <end position="389"/>
    </location>
</feature>
<dbReference type="RefSeq" id="WP_153339717.1">
    <property type="nucleotide sequence ID" value="NZ_WEGI01000003.1"/>
</dbReference>
<organism evidence="7 8">
    <name type="scientific">Nocardia aurantia</name>
    <dbReference type="NCBI Taxonomy" id="2585199"/>
    <lineage>
        <taxon>Bacteria</taxon>
        <taxon>Bacillati</taxon>
        <taxon>Actinomycetota</taxon>
        <taxon>Actinomycetes</taxon>
        <taxon>Mycobacteriales</taxon>
        <taxon>Nocardiaceae</taxon>
        <taxon>Nocardia</taxon>
    </lineage>
</organism>
<comment type="subcellular location">
    <subcellularLocation>
        <location evidence="1">Cell membrane</location>
        <topology evidence="1">Multi-pass membrane protein</topology>
    </subcellularLocation>
</comment>
<evidence type="ECO:0000256" key="5">
    <source>
        <dbReference type="SAM" id="Phobius"/>
    </source>
</evidence>
<accession>A0A7K0DJ50</accession>
<feature type="transmembrane region" description="Helical" evidence="5">
    <location>
        <begin position="246"/>
        <end position="264"/>
    </location>
</feature>
<dbReference type="SUPFAM" id="SSF103473">
    <property type="entry name" value="MFS general substrate transporter"/>
    <property type="match status" value="1"/>
</dbReference>
<dbReference type="EMBL" id="WEGI01000003">
    <property type="protein sequence ID" value="MQY25835.1"/>
    <property type="molecule type" value="Genomic_DNA"/>
</dbReference>
<evidence type="ECO:0000256" key="3">
    <source>
        <dbReference type="ARBA" id="ARBA00022989"/>
    </source>
</evidence>